<sequence length="172" mass="19763">MKTVSEEKMHWYLVHTKPRQEQCALQNLQQQGYQCYLPMLTTEKLRQGRLVVSEEALFPRYLFIRLGLGQSDKSWAPIRSTRGVNQLVRFGTEPARIDDGLLERLRGHDAARTRPEPLFRTGERVHLTDGPFAGIEGIYQMTDGESRVMVLIEFLTRPVVARVAPDSLRKVV</sequence>
<dbReference type="InterPro" id="IPR036735">
    <property type="entry name" value="NGN_dom_sf"/>
</dbReference>
<evidence type="ECO:0000256" key="3">
    <source>
        <dbReference type="ARBA" id="ARBA00023163"/>
    </source>
</evidence>
<gene>
    <name evidence="4 6" type="primary">rfaH</name>
    <name evidence="6" type="ORF">LHGZ1_2989</name>
</gene>
<dbReference type="HAMAP" id="MF_00951">
    <property type="entry name" value="RfaH"/>
    <property type="match status" value="1"/>
</dbReference>
<dbReference type="InterPro" id="IPR043425">
    <property type="entry name" value="NusG-like"/>
</dbReference>
<evidence type="ECO:0000256" key="2">
    <source>
        <dbReference type="ARBA" id="ARBA00023015"/>
    </source>
</evidence>
<evidence type="ECO:0000256" key="4">
    <source>
        <dbReference type="HAMAP-Rule" id="MF_00951"/>
    </source>
</evidence>
<dbReference type="NCBIfam" id="TIGR01955">
    <property type="entry name" value="RfaH"/>
    <property type="match status" value="1"/>
</dbReference>
<comment type="subunit">
    <text evidence="4">Interacts with both the nontemplate DNA and the RNA polymerase (RNAP).</text>
</comment>
<dbReference type="GO" id="GO:0005829">
    <property type="term" value="C:cytosol"/>
    <property type="evidence" value="ECO:0007669"/>
    <property type="project" value="TreeGrafter"/>
</dbReference>
<dbReference type="GO" id="GO:0003677">
    <property type="term" value="F:DNA binding"/>
    <property type="evidence" value="ECO:0007669"/>
    <property type="project" value="UniProtKB-UniRule"/>
</dbReference>
<accession>A0A248LLZ8</accession>
<keyword evidence="4" id="KW-0238">DNA-binding</keyword>
<protein>
    <recommendedName>
        <fullName evidence="4">Transcription antitermination protein RfaH</fullName>
    </recommendedName>
</protein>
<dbReference type="InterPro" id="IPR008991">
    <property type="entry name" value="Translation_prot_SH3-like_sf"/>
</dbReference>
<evidence type="ECO:0000256" key="1">
    <source>
        <dbReference type="ARBA" id="ARBA00022814"/>
    </source>
</evidence>
<feature type="domain" description="NusG-like N-terminal" evidence="5">
    <location>
        <begin position="8"/>
        <end position="109"/>
    </location>
</feature>
<dbReference type="CDD" id="cd09892">
    <property type="entry name" value="NGN_SP_RfaH"/>
    <property type="match status" value="1"/>
</dbReference>
<dbReference type="SUPFAM" id="SSF50104">
    <property type="entry name" value="Translation proteins SH3-like domain"/>
    <property type="match status" value="1"/>
</dbReference>
<comment type="function">
    <text evidence="4">Enhances distal genes transcription elongation in a specialized subset of operons that encode extracytoplasmic components.</text>
</comment>
<dbReference type="SUPFAM" id="SSF82679">
    <property type="entry name" value="N-utilization substance G protein NusG, N-terminal domain"/>
    <property type="match status" value="1"/>
</dbReference>
<dbReference type="GO" id="GO:0001073">
    <property type="term" value="F:transcription antitermination factor activity, DNA binding"/>
    <property type="evidence" value="ECO:0007669"/>
    <property type="project" value="UniProtKB-UniRule"/>
</dbReference>
<evidence type="ECO:0000313" key="6">
    <source>
        <dbReference type="EMBL" id="ASJ25820.1"/>
    </source>
</evidence>
<dbReference type="Gene3D" id="3.30.70.940">
    <property type="entry name" value="NusG, N-terminal domain"/>
    <property type="match status" value="1"/>
</dbReference>
<keyword evidence="1 4" id="KW-0889">Transcription antitermination</keyword>
<dbReference type="EMBL" id="CP022115">
    <property type="protein sequence ID" value="ASJ25820.1"/>
    <property type="molecule type" value="Genomic_DNA"/>
</dbReference>
<dbReference type="InterPro" id="IPR006645">
    <property type="entry name" value="NGN-like_dom"/>
</dbReference>
<evidence type="ECO:0000313" key="7">
    <source>
        <dbReference type="Proteomes" id="UP000197424"/>
    </source>
</evidence>
<name>A0A248LLZ8_9NEIS</name>
<reference evidence="7" key="1">
    <citation type="submission" date="2017-06" db="EMBL/GenBank/DDBJ databases">
        <title>Whole genome sequence of Laribacter hongkongensis LHGZ1.</title>
        <authorList>
            <person name="Chen D."/>
            <person name="Wu H."/>
            <person name="Chen J."/>
        </authorList>
    </citation>
    <scope>NUCLEOTIDE SEQUENCE [LARGE SCALE GENOMIC DNA]</scope>
    <source>
        <strain evidence="7">LHGZ1</strain>
    </source>
</reference>
<dbReference type="OrthoDB" id="9790639at2"/>
<dbReference type="NCBIfam" id="NF006534">
    <property type="entry name" value="PRK09014.1"/>
    <property type="match status" value="1"/>
</dbReference>
<proteinExistence type="inferred from homology"/>
<dbReference type="PANTHER" id="PTHR30265">
    <property type="entry name" value="RHO-INTERACTING TRANSCRIPTION TERMINATION FACTOR NUSG"/>
    <property type="match status" value="1"/>
</dbReference>
<dbReference type="Proteomes" id="UP000197424">
    <property type="component" value="Chromosome"/>
</dbReference>
<evidence type="ECO:0000259" key="5">
    <source>
        <dbReference type="SMART" id="SM00738"/>
    </source>
</evidence>
<dbReference type="AlphaFoldDB" id="A0A248LLZ8"/>
<dbReference type="Pfam" id="PF02357">
    <property type="entry name" value="NusG"/>
    <property type="match status" value="1"/>
</dbReference>
<organism evidence="6 7">
    <name type="scientific">Laribacter hongkongensis</name>
    <dbReference type="NCBI Taxonomy" id="168471"/>
    <lineage>
        <taxon>Bacteria</taxon>
        <taxon>Pseudomonadati</taxon>
        <taxon>Pseudomonadota</taxon>
        <taxon>Betaproteobacteria</taxon>
        <taxon>Neisseriales</taxon>
        <taxon>Aquaspirillaceae</taxon>
        <taxon>Laribacter</taxon>
    </lineage>
</organism>
<keyword evidence="3 4" id="KW-0804">Transcription</keyword>
<comment type="similarity">
    <text evidence="4">Belongs to the RfaH family.</text>
</comment>
<dbReference type="GO" id="GO:0006354">
    <property type="term" value="P:DNA-templated transcription elongation"/>
    <property type="evidence" value="ECO:0007669"/>
    <property type="project" value="InterPro"/>
</dbReference>
<dbReference type="CDD" id="cd06091">
    <property type="entry name" value="KOW_NusG"/>
    <property type="match status" value="1"/>
</dbReference>
<keyword evidence="2 4" id="KW-0805">Transcription regulation</keyword>
<dbReference type="PANTHER" id="PTHR30265:SF7">
    <property type="entry name" value="TRANSCRIPTION ANTITERMINATION PROTEIN RFAH"/>
    <property type="match status" value="1"/>
</dbReference>
<dbReference type="InterPro" id="IPR010215">
    <property type="entry name" value="Transcription_antiterm_RfaH"/>
</dbReference>
<dbReference type="SMART" id="SM00738">
    <property type="entry name" value="NGN"/>
    <property type="match status" value="1"/>
</dbReference>